<dbReference type="PANTHER" id="PTHR38695">
    <property type="entry name" value="AMINO ACID PERMEASE_ SLC12A DOMAIN-CONTAINING PROTEIN"/>
    <property type="match status" value="1"/>
</dbReference>
<dbReference type="InterPro" id="IPR040841">
    <property type="entry name" value="Luciferase_dom"/>
</dbReference>
<organism evidence="2 3">
    <name type="scientific">Venustampulla echinocandica</name>
    <dbReference type="NCBI Taxonomy" id="2656787"/>
    <lineage>
        <taxon>Eukaryota</taxon>
        <taxon>Fungi</taxon>
        <taxon>Dikarya</taxon>
        <taxon>Ascomycota</taxon>
        <taxon>Pezizomycotina</taxon>
        <taxon>Leotiomycetes</taxon>
        <taxon>Helotiales</taxon>
        <taxon>Pleuroascaceae</taxon>
        <taxon>Venustampulla</taxon>
    </lineage>
</organism>
<dbReference type="RefSeq" id="XP_031873631.1">
    <property type="nucleotide sequence ID" value="XM_032009577.1"/>
</dbReference>
<dbReference type="PANTHER" id="PTHR38695:SF1">
    <property type="entry name" value="AMINO ACID PERMEASE_ SLC12A DOMAIN-CONTAINING PROTEIN"/>
    <property type="match status" value="1"/>
</dbReference>
<dbReference type="GeneID" id="43593803"/>
<proteinExistence type="predicted"/>
<dbReference type="Pfam" id="PF17648">
    <property type="entry name" value="Luciferase"/>
    <property type="match status" value="1"/>
</dbReference>
<dbReference type="OrthoDB" id="5358398at2759"/>
<feature type="domain" description="Luciferase" evidence="1">
    <location>
        <begin position="147"/>
        <end position="218"/>
    </location>
</feature>
<dbReference type="EMBL" id="NPIC01000001">
    <property type="protein sequence ID" value="RDL40975.1"/>
    <property type="molecule type" value="Genomic_DNA"/>
</dbReference>
<dbReference type="Proteomes" id="UP000254866">
    <property type="component" value="Unassembled WGS sequence"/>
</dbReference>
<protein>
    <recommendedName>
        <fullName evidence="1">Luciferase domain-containing protein</fullName>
    </recommendedName>
</protein>
<gene>
    <name evidence="2" type="ORF">BP5553_00954</name>
</gene>
<accession>A0A370TZN1</accession>
<evidence type="ECO:0000313" key="2">
    <source>
        <dbReference type="EMBL" id="RDL40975.1"/>
    </source>
</evidence>
<comment type="caution">
    <text evidence="2">The sequence shown here is derived from an EMBL/GenBank/DDBJ whole genome shotgun (WGS) entry which is preliminary data.</text>
</comment>
<sequence length="230" mass="26006">MLELLFSGYHEWLKIADAALPRNIFGYLLQLCLEPLRTDPFTTAPYDDPKEIAKCGQGNGRRGFLKTVLPEREGPRPQLAKWIAPHRQISQLTENDMHKLLKQAIDELVVRYSASVTVKTSLLEKEGDAVFVHDNIPIPHSIAKRVKREIVHVHTGVGSGDYSMHLCLSPVDCKEVILRKWGERLTLAGSLMPHEYLMIYTPRTIEEVRTVKEIVQAAILFMTGVSALNK</sequence>
<evidence type="ECO:0000259" key="1">
    <source>
        <dbReference type="Pfam" id="PF17648"/>
    </source>
</evidence>
<name>A0A370TZN1_9HELO</name>
<dbReference type="AlphaFoldDB" id="A0A370TZN1"/>
<reference evidence="2 3" key="1">
    <citation type="journal article" date="2018" name="IMA Fungus">
        <title>IMA Genome-F 9: Draft genome sequence of Annulohypoxylon stygium, Aspergillus mulundensis, Berkeleyomyces basicola (syn. Thielaviopsis basicola), Ceratocystis smalleyi, two Cercospora beticola strains, Coleophoma cylindrospora, Fusarium fracticaudum, Phialophora cf. hyalina, and Morchella septimelata.</title>
        <authorList>
            <person name="Wingfield B.D."/>
            <person name="Bills G.F."/>
            <person name="Dong Y."/>
            <person name="Huang W."/>
            <person name="Nel W.J."/>
            <person name="Swalarsk-Parry B.S."/>
            <person name="Vaghefi N."/>
            <person name="Wilken P.M."/>
            <person name="An Z."/>
            <person name="de Beer Z.W."/>
            <person name="De Vos L."/>
            <person name="Chen L."/>
            <person name="Duong T.A."/>
            <person name="Gao Y."/>
            <person name="Hammerbacher A."/>
            <person name="Kikkert J.R."/>
            <person name="Li Y."/>
            <person name="Li H."/>
            <person name="Li K."/>
            <person name="Li Q."/>
            <person name="Liu X."/>
            <person name="Ma X."/>
            <person name="Naidoo K."/>
            <person name="Pethybridge S.J."/>
            <person name="Sun J."/>
            <person name="Steenkamp E.T."/>
            <person name="van der Nest M.A."/>
            <person name="van Wyk S."/>
            <person name="Wingfield M.J."/>
            <person name="Xiong C."/>
            <person name="Yue Q."/>
            <person name="Zhang X."/>
        </authorList>
    </citation>
    <scope>NUCLEOTIDE SEQUENCE [LARGE SCALE GENOMIC DNA]</scope>
    <source>
        <strain evidence="2 3">BP 5553</strain>
    </source>
</reference>
<keyword evidence="3" id="KW-1185">Reference proteome</keyword>
<dbReference type="InterPro" id="IPR048273">
    <property type="entry name" value="Luciferase"/>
</dbReference>
<evidence type="ECO:0000313" key="3">
    <source>
        <dbReference type="Proteomes" id="UP000254866"/>
    </source>
</evidence>